<dbReference type="PANTHER" id="PTHR30543">
    <property type="entry name" value="CHROMATE REDUCTASE"/>
    <property type="match status" value="1"/>
</dbReference>
<reference evidence="2" key="1">
    <citation type="journal article" date="2016" name="Appl. Environ. Microbiol.">
        <title>Degradation Pathways of 2- and 4-Nitrobenzoates in Cupriavidus sp. Strain ST-14 and Construction of a Recombinant Strain, ST-14::3NBA, Capable of Degrading 3-Nitrobenzoate.</title>
        <authorList>
            <person name="Basu S."/>
            <person name="Pal Chowdhury P."/>
            <person name="Deb S."/>
            <person name="Dutta T.K."/>
        </authorList>
    </citation>
    <scope>NUCLEOTIDE SEQUENCE</scope>
    <source>
        <strain evidence="2">ST-14</strain>
    </source>
</reference>
<dbReference type="GO" id="GO:0016491">
    <property type="term" value="F:oxidoreductase activity"/>
    <property type="evidence" value="ECO:0007669"/>
    <property type="project" value="InterPro"/>
</dbReference>
<gene>
    <name evidence="2" type="primary">onbX3</name>
</gene>
<dbReference type="InterPro" id="IPR050712">
    <property type="entry name" value="NAD(P)H-dep_reductase"/>
</dbReference>
<dbReference type="Pfam" id="PF03358">
    <property type="entry name" value="FMN_red"/>
    <property type="match status" value="1"/>
</dbReference>
<accession>A0A0K0PN85</accession>
<dbReference type="InterPro" id="IPR029039">
    <property type="entry name" value="Flavoprotein-like_sf"/>
</dbReference>
<feature type="domain" description="NADPH-dependent FMN reductase-like" evidence="1">
    <location>
        <begin position="4"/>
        <end position="158"/>
    </location>
</feature>
<dbReference type="SUPFAM" id="SSF52218">
    <property type="entry name" value="Flavoproteins"/>
    <property type="match status" value="1"/>
</dbReference>
<dbReference type="GO" id="GO:0005829">
    <property type="term" value="C:cytosol"/>
    <property type="evidence" value="ECO:0007669"/>
    <property type="project" value="TreeGrafter"/>
</dbReference>
<dbReference type="PANTHER" id="PTHR30543:SF21">
    <property type="entry name" value="NAD(P)H-DEPENDENT FMN REDUCTASE LOT6"/>
    <property type="match status" value="1"/>
</dbReference>
<dbReference type="Gene3D" id="3.40.50.360">
    <property type="match status" value="1"/>
</dbReference>
<name>A0A0K0PN85_9BURK</name>
<dbReference type="EMBL" id="KT033703">
    <property type="protein sequence ID" value="AKQ44175.1"/>
    <property type="molecule type" value="Genomic_DNA"/>
</dbReference>
<evidence type="ECO:0000259" key="1">
    <source>
        <dbReference type="Pfam" id="PF03358"/>
    </source>
</evidence>
<proteinExistence type="predicted"/>
<dbReference type="GO" id="GO:0010181">
    <property type="term" value="F:FMN binding"/>
    <property type="evidence" value="ECO:0007669"/>
    <property type="project" value="TreeGrafter"/>
</dbReference>
<organism evidence="2">
    <name type="scientific">Cupriavidus sp. ST-14</name>
    <dbReference type="NCBI Taxonomy" id="1662009"/>
    <lineage>
        <taxon>Bacteria</taxon>
        <taxon>Pseudomonadati</taxon>
        <taxon>Pseudomonadota</taxon>
        <taxon>Betaproteobacteria</taxon>
        <taxon>Burkholderiales</taxon>
        <taxon>Burkholderiaceae</taxon>
        <taxon>Cupriavidus</taxon>
    </lineage>
</organism>
<dbReference type="InterPro" id="IPR005025">
    <property type="entry name" value="FMN_Rdtase-like_dom"/>
</dbReference>
<evidence type="ECO:0000313" key="2">
    <source>
        <dbReference type="EMBL" id="AKQ44175.1"/>
    </source>
</evidence>
<dbReference type="AlphaFoldDB" id="A0A0K0PN85"/>
<protein>
    <submittedName>
        <fullName evidence="2">FMN reductase</fullName>
    </submittedName>
</protein>
<sequence length="194" mass="20152">MSIRILAVSGSSRRGSLNQKLLDIAAYGARDAGAVVTSIRLADYALPLYDGDNEAEQGVPAEARRLQREFAGHDALLIATPEYNGGYTAMLKNALDWVSRPQEDGTSGVALLAGKAAALLSASPGPLGGLRSQLALRTVLDKLGVVVIPDAFALGTAHEAFEGETGLRDKGAEKAIIQVGVALSRTAGRLSNKG</sequence>